<dbReference type="FunFam" id="3.30.160.40:FF:000002">
    <property type="entry name" value="Porphobilinogen deaminase"/>
    <property type="match status" value="1"/>
</dbReference>
<dbReference type="InterPro" id="IPR022419">
    <property type="entry name" value="Porphobilin_deaminase_cofac_BS"/>
</dbReference>
<keyword evidence="9" id="KW-0627">Porphyrin biosynthesis</keyword>
<reference evidence="16" key="1">
    <citation type="journal article" date="2013" name="Genome Announc.">
        <title>Draft genome sequence of the ascomycete Phaeoacremonium aleophilum strain UCR-PA7, a causal agent of the esca disease complex in grapevines.</title>
        <authorList>
            <person name="Blanco-Ulate B."/>
            <person name="Rolshausen P."/>
            <person name="Cantu D."/>
        </authorList>
    </citation>
    <scope>NUCLEOTIDE SEQUENCE [LARGE SCALE GENOMIC DNA]</scope>
    <source>
        <strain evidence="16">UCR-PA7</strain>
    </source>
</reference>
<dbReference type="PROSITE" id="PS00533">
    <property type="entry name" value="PORPHOBILINOGEN_DEAM"/>
    <property type="match status" value="1"/>
</dbReference>
<name>R8BEH7_PHAM7</name>
<gene>
    <name evidence="15" type="ORF">UCRPA7_6980</name>
</gene>
<dbReference type="HAMAP" id="MF_00260">
    <property type="entry name" value="Porphobil_deam"/>
    <property type="match status" value="1"/>
</dbReference>
<dbReference type="EC" id="2.5.1.61" evidence="5"/>
<evidence type="ECO:0000313" key="15">
    <source>
        <dbReference type="EMBL" id="EON97706.1"/>
    </source>
</evidence>
<dbReference type="NCBIfam" id="TIGR00212">
    <property type="entry name" value="hemC"/>
    <property type="match status" value="1"/>
</dbReference>
<evidence type="ECO:0000256" key="12">
    <source>
        <dbReference type="ARBA" id="ARBA00048169"/>
    </source>
</evidence>
<comment type="pathway">
    <text evidence="3">Porphyrin-containing compound metabolism; protoporphyrin-IX biosynthesis; coproporphyrinogen-III from 5-aminolevulinate: step 2/4.</text>
</comment>
<evidence type="ECO:0000256" key="2">
    <source>
        <dbReference type="ARBA" id="ARBA00002869"/>
    </source>
</evidence>
<dbReference type="FunFam" id="3.40.190.10:FF:000005">
    <property type="entry name" value="Porphobilinogen deaminase"/>
    <property type="match status" value="1"/>
</dbReference>
<evidence type="ECO:0000256" key="1">
    <source>
        <dbReference type="ARBA" id="ARBA00001916"/>
    </source>
</evidence>
<proteinExistence type="inferred from homology"/>
<evidence type="ECO:0000259" key="13">
    <source>
        <dbReference type="Pfam" id="PF01379"/>
    </source>
</evidence>
<dbReference type="Pfam" id="PF03900">
    <property type="entry name" value="Porphobil_deamC"/>
    <property type="match status" value="1"/>
</dbReference>
<dbReference type="Gene3D" id="3.40.190.10">
    <property type="entry name" value="Periplasmic binding protein-like II"/>
    <property type="match status" value="2"/>
</dbReference>
<evidence type="ECO:0000256" key="8">
    <source>
        <dbReference type="ARBA" id="ARBA00023133"/>
    </source>
</evidence>
<evidence type="ECO:0000256" key="11">
    <source>
        <dbReference type="ARBA" id="ARBA00033064"/>
    </source>
</evidence>
<sequence>MNGIMEASTGIMTLIVDYLYREELTSVTPVEEYHQGDQGSNPEFCLNPDICIMATADSGPEAPPLTAGFTINLGTRRSPLALKQAEFVVNALQKAHPHIKLEVHAMATMGDKDKVTPLPALGKGLWTNELEAQLETGELDIIVHSLKDMPTTLPEGMILGCVTEREDPRDVVVFRAGHGGKYKALKDLPDGCVVGTSSVRRAAQLRRWYPGLKYRDVRGNIDTRLKKCDDESLGYDCIILAAAGLLRMDFGDRIAQYLESSTEGGGLLHAVGQGALGIEVRKGDDKVLGALKAVQDTETMIACFAERSVMRTLEGGCSVPIGVETKWVPGTEGRGQMLQLKATVVSLDGGDAIDAELTEDVPSFEAADEFGQKVAKILLEKGASRILEAINNTRSVTEGTAGAVKLTS</sequence>
<dbReference type="CDD" id="cd13645">
    <property type="entry name" value="PBP2_HuPBGD_like"/>
    <property type="match status" value="1"/>
</dbReference>
<comment type="function">
    <text evidence="2">Tetrapolymerization of the monopyrrole PBG into the hydroxymethylbilane pre-uroporphyrinogen in several discrete steps.</text>
</comment>
<comment type="cofactor">
    <cofactor evidence="1">
        <name>dipyrromethane</name>
        <dbReference type="ChEBI" id="CHEBI:60342"/>
    </cofactor>
</comment>
<dbReference type="GO" id="GO:0006782">
    <property type="term" value="P:protoporphyrinogen IX biosynthetic process"/>
    <property type="evidence" value="ECO:0007669"/>
    <property type="project" value="UniProtKB-UniPathway"/>
</dbReference>
<evidence type="ECO:0000256" key="5">
    <source>
        <dbReference type="ARBA" id="ARBA00012655"/>
    </source>
</evidence>
<feature type="domain" description="Porphobilinogen deaminase C-terminal" evidence="14">
    <location>
        <begin position="301"/>
        <end position="379"/>
    </location>
</feature>
<dbReference type="GO" id="GO:0005737">
    <property type="term" value="C:cytoplasm"/>
    <property type="evidence" value="ECO:0007669"/>
    <property type="project" value="TreeGrafter"/>
</dbReference>
<dbReference type="Gene3D" id="3.30.160.40">
    <property type="entry name" value="Porphobilinogen deaminase, C-terminal domain"/>
    <property type="match status" value="1"/>
</dbReference>
<evidence type="ECO:0000256" key="3">
    <source>
        <dbReference type="ARBA" id="ARBA00004735"/>
    </source>
</evidence>
<comment type="similarity">
    <text evidence="4">Belongs to the HMBS family.</text>
</comment>
<dbReference type="PRINTS" id="PR00151">
    <property type="entry name" value="PORPHBDMNASE"/>
</dbReference>
<dbReference type="HOGENOM" id="CLU_019704_0_2_1"/>
<evidence type="ECO:0000259" key="14">
    <source>
        <dbReference type="Pfam" id="PF03900"/>
    </source>
</evidence>
<evidence type="ECO:0000256" key="10">
    <source>
        <dbReference type="ARBA" id="ARBA00030685"/>
    </source>
</evidence>
<dbReference type="InterPro" id="IPR000860">
    <property type="entry name" value="HemC"/>
</dbReference>
<dbReference type="GO" id="GO:0004418">
    <property type="term" value="F:hydroxymethylbilane synthase activity"/>
    <property type="evidence" value="ECO:0007669"/>
    <property type="project" value="UniProtKB-EC"/>
</dbReference>
<dbReference type="InterPro" id="IPR022417">
    <property type="entry name" value="Porphobilin_deaminase_N"/>
</dbReference>
<evidence type="ECO:0000256" key="4">
    <source>
        <dbReference type="ARBA" id="ARBA00005638"/>
    </source>
</evidence>
<dbReference type="SUPFAM" id="SSF54782">
    <property type="entry name" value="Porphobilinogen deaminase (hydroxymethylbilane synthase), C-terminal domain"/>
    <property type="match status" value="1"/>
</dbReference>
<dbReference type="SUPFAM" id="SSF53850">
    <property type="entry name" value="Periplasmic binding protein-like II"/>
    <property type="match status" value="1"/>
</dbReference>
<dbReference type="RefSeq" id="XP_007917706.1">
    <property type="nucleotide sequence ID" value="XM_007919515.1"/>
</dbReference>
<dbReference type="KEGG" id="tmn:UCRPA7_6980"/>
<dbReference type="UniPathway" id="UPA00251">
    <property type="reaction ID" value="UER00319"/>
</dbReference>
<dbReference type="InterPro" id="IPR022418">
    <property type="entry name" value="Porphobilinogen_deaminase_C"/>
</dbReference>
<evidence type="ECO:0000313" key="16">
    <source>
        <dbReference type="Proteomes" id="UP000014074"/>
    </source>
</evidence>
<dbReference type="PANTHER" id="PTHR11557">
    <property type="entry name" value="PORPHOBILINOGEN DEAMINASE"/>
    <property type="match status" value="1"/>
</dbReference>
<dbReference type="Pfam" id="PF01379">
    <property type="entry name" value="Porphobil_deam"/>
    <property type="match status" value="1"/>
</dbReference>
<organism evidence="15 16">
    <name type="scientific">Phaeoacremonium minimum (strain UCR-PA7)</name>
    <name type="common">Esca disease fungus</name>
    <name type="synonym">Togninia minima</name>
    <dbReference type="NCBI Taxonomy" id="1286976"/>
    <lineage>
        <taxon>Eukaryota</taxon>
        <taxon>Fungi</taxon>
        <taxon>Dikarya</taxon>
        <taxon>Ascomycota</taxon>
        <taxon>Pezizomycotina</taxon>
        <taxon>Sordariomycetes</taxon>
        <taxon>Sordariomycetidae</taxon>
        <taxon>Togniniales</taxon>
        <taxon>Togniniaceae</taxon>
        <taxon>Phaeoacremonium</taxon>
    </lineage>
</organism>
<feature type="domain" description="Porphobilinogen deaminase N-terminal" evidence="13">
    <location>
        <begin position="71"/>
        <end position="287"/>
    </location>
</feature>
<keyword evidence="16" id="KW-1185">Reference proteome</keyword>
<dbReference type="eggNOG" id="KOG2892">
    <property type="taxonomic scope" value="Eukaryota"/>
</dbReference>
<dbReference type="EMBL" id="KB933264">
    <property type="protein sequence ID" value="EON97706.1"/>
    <property type="molecule type" value="Genomic_DNA"/>
</dbReference>
<evidence type="ECO:0000256" key="6">
    <source>
        <dbReference type="ARBA" id="ARBA00016519"/>
    </source>
</evidence>
<dbReference type="AlphaFoldDB" id="R8BEH7"/>
<keyword evidence="8" id="KW-0350">Heme biosynthesis</keyword>
<keyword evidence="7" id="KW-0808">Transferase</keyword>
<dbReference type="OrthoDB" id="564646at2759"/>
<comment type="catalytic activity">
    <reaction evidence="12">
        <text>4 porphobilinogen + H2O = hydroxymethylbilane + 4 NH4(+)</text>
        <dbReference type="Rhea" id="RHEA:13185"/>
        <dbReference type="ChEBI" id="CHEBI:15377"/>
        <dbReference type="ChEBI" id="CHEBI:28938"/>
        <dbReference type="ChEBI" id="CHEBI:57845"/>
        <dbReference type="ChEBI" id="CHEBI:58126"/>
        <dbReference type="EC" id="2.5.1.61"/>
    </reaction>
</comment>
<protein>
    <recommendedName>
        <fullName evidence="6">Porphobilinogen deaminase</fullName>
        <ecNumber evidence="5">2.5.1.61</ecNumber>
    </recommendedName>
    <alternativeName>
        <fullName evidence="11">Hydroxymethylbilane synthase</fullName>
    </alternativeName>
    <alternativeName>
        <fullName evidence="10">Pre-uroporphyrinogen synthase</fullName>
    </alternativeName>
</protein>
<dbReference type="Proteomes" id="UP000014074">
    <property type="component" value="Unassembled WGS sequence"/>
</dbReference>
<dbReference type="GeneID" id="19327693"/>
<evidence type="ECO:0000256" key="7">
    <source>
        <dbReference type="ARBA" id="ARBA00022679"/>
    </source>
</evidence>
<dbReference type="PANTHER" id="PTHR11557:SF0">
    <property type="entry name" value="PORPHOBILINOGEN DEAMINASE"/>
    <property type="match status" value="1"/>
</dbReference>
<dbReference type="FunFam" id="3.40.190.10:FF:000086">
    <property type="entry name" value="Probable porphobilinogen deaminase"/>
    <property type="match status" value="1"/>
</dbReference>
<dbReference type="InterPro" id="IPR036803">
    <property type="entry name" value="Porphobilinogen_deaminase_C_sf"/>
</dbReference>
<evidence type="ECO:0000256" key="9">
    <source>
        <dbReference type="ARBA" id="ARBA00023244"/>
    </source>
</evidence>
<accession>R8BEH7</accession>